<sequence>MEYDLIHSGILGMKWGIRRYQYADGSLTPEGRKRYGAKEEKISKSEQKRSVKEEKKRVENEARVRKAQNDANAKRDPREMSDAELQALVNRLRNEQTYLQMTGQQQTKGEAWYVSFLTKVGQQTLNTVANKTGEAIGKKITNALFGEDEKDKKKK</sequence>
<evidence type="ECO:0000256" key="1">
    <source>
        <dbReference type="SAM" id="MobiDB-lite"/>
    </source>
</evidence>
<accession>A0A8S5QW90</accession>
<evidence type="ECO:0000313" key="2">
    <source>
        <dbReference type="EMBL" id="DAE23073.1"/>
    </source>
</evidence>
<feature type="compositionally biased region" description="Basic and acidic residues" evidence="1">
    <location>
        <begin position="30"/>
        <end position="81"/>
    </location>
</feature>
<name>A0A8S5QW90_9CAUD</name>
<reference evidence="2" key="1">
    <citation type="journal article" date="2021" name="Proc. Natl. Acad. Sci. U.S.A.">
        <title>A Catalog of Tens of Thousands of Viruses from Human Metagenomes Reveals Hidden Associations with Chronic Diseases.</title>
        <authorList>
            <person name="Tisza M.J."/>
            <person name="Buck C.B."/>
        </authorList>
    </citation>
    <scope>NUCLEOTIDE SEQUENCE</scope>
    <source>
        <strain evidence="2">CtuyW65</strain>
    </source>
</reference>
<dbReference type="EMBL" id="BK015745">
    <property type="protein sequence ID" value="DAE23073.1"/>
    <property type="molecule type" value="Genomic_DNA"/>
</dbReference>
<proteinExistence type="predicted"/>
<feature type="region of interest" description="Disordered" evidence="1">
    <location>
        <begin position="27"/>
        <end position="81"/>
    </location>
</feature>
<protein>
    <submittedName>
        <fullName evidence="2">Uncharacterized protein</fullName>
    </submittedName>
</protein>
<organism evidence="2">
    <name type="scientific">Siphoviridae sp. ctuyW65</name>
    <dbReference type="NCBI Taxonomy" id="2826508"/>
    <lineage>
        <taxon>Viruses</taxon>
        <taxon>Duplodnaviria</taxon>
        <taxon>Heunggongvirae</taxon>
        <taxon>Uroviricota</taxon>
        <taxon>Caudoviricetes</taxon>
    </lineage>
</organism>